<reference evidence="12 13" key="1">
    <citation type="submission" date="2015-02" db="EMBL/GenBank/DDBJ databases">
        <title>Draft genome sequences of ten Microbacterium spp. with emphasis on heavy metal contaminated environments.</title>
        <authorList>
            <person name="Corretto E."/>
        </authorList>
    </citation>
    <scope>NUCLEOTIDE SEQUENCE [LARGE SCALE GENOMIC DNA]</scope>
    <source>
        <strain evidence="12 13">SA35</strain>
    </source>
</reference>
<keyword evidence="3" id="KW-0597">Phosphoprotein</keyword>
<evidence type="ECO:0000256" key="4">
    <source>
        <dbReference type="ARBA" id="ARBA00022679"/>
    </source>
</evidence>
<dbReference type="InterPro" id="IPR003594">
    <property type="entry name" value="HATPase_dom"/>
</dbReference>
<organism evidence="12 13">
    <name type="scientific">Microbacterium hydrocarbonoxydans</name>
    <dbReference type="NCBI Taxonomy" id="273678"/>
    <lineage>
        <taxon>Bacteria</taxon>
        <taxon>Bacillati</taxon>
        <taxon>Actinomycetota</taxon>
        <taxon>Actinomycetes</taxon>
        <taxon>Micrococcales</taxon>
        <taxon>Microbacteriaceae</taxon>
        <taxon>Microbacterium</taxon>
    </lineage>
</organism>
<dbReference type="GO" id="GO:0046983">
    <property type="term" value="F:protein dimerization activity"/>
    <property type="evidence" value="ECO:0007669"/>
    <property type="project" value="InterPro"/>
</dbReference>
<evidence type="ECO:0000256" key="8">
    <source>
        <dbReference type="ARBA" id="ARBA00023012"/>
    </source>
</evidence>
<dbReference type="GO" id="GO:0005524">
    <property type="term" value="F:ATP binding"/>
    <property type="evidence" value="ECO:0007669"/>
    <property type="project" value="UniProtKB-KW"/>
</dbReference>
<comment type="catalytic activity">
    <reaction evidence="1">
        <text>ATP + protein L-histidine = ADP + protein N-phospho-L-histidine.</text>
        <dbReference type="EC" id="2.7.13.3"/>
    </reaction>
</comment>
<evidence type="ECO:0000259" key="11">
    <source>
        <dbReference type="Pfam" id="PF07730"/>
    </source>
</evidence>
<dbReference type="AlphaFoldDB" id="A0A0M2HNZ9"/>
<evidence type="ECO:0000256" key="3">
    <source>
        <dbReference type="ARBA" id="ARBA00022553"/>
    </source>
</evidence>
<feature type="transmembrane region" description="Helical" evidence="9">
    <location>
        <begin position="165"/>
        <end position="184"/>
    </location>
</feature>
<dbReference type="Gene3D" id="3.30.565.10">
    <property type="entry name" value="Histidine kinase-like ATPase, C-terminal domain"/>
    <property type="match status" value="1"/>
</dbReference>
<evidence type="ECO:0000256" key="6">
    <source>
        <dbReference type="ARBA" id="ARBA00022777"/>
    </source>
</evidence>
<feature type="domain" description="Histidine kinase/HSP90-like ATPase" evidence="10">
    <location>
        <begin position="319"/>
        <end position="409"/>
    </location>
</feature>
<dbReference type="EC" id="2.7.13.3" evidence="2"/>
<dbReference type="GO" id="GO:0016020">
    <property type="term" value="C:membrane"/>
    <property type="evidence" value="ECO:0007669"/>
    <property type="project" value="InterPro"/>
</dbReference>
<dbReference type="InterPro" id="IPR050482">
    <property type="entry name" value="Sensor_HK_TwoCompSys"/>
</dbReference>
<feature type="domain" description="Signal transduction histidine kinase subgroup 3 dimerisation and phosphoacceptor" evidence="11">
    <location>
        <begin position="209"/>
        <end position="275"/>
    </location>
</feature>
<evidence type="ECO:0000259" key="10">
    <source>
        <dbReference type="Pfam" id="PF02518"/>
    </source>
</evidence>
<feature type="transmembrane region" description="Helical" evidence="9">
    <location>
        <begin position="78"/>
        <end position="98"/>
    </location>
</feature>
<dbReference type="Pfam" id="PF07730">
    <property type="entry name" value="HisKA_3"/>
    <property type="match status" value="1"/>
</dbReference>
<feature type="transmembrane region" description="Helical" evidence="9">
    <location>
        <begin position="53"/>
        <end position="71"/>
    </location>
</feature>
<keyword evidence="9" id="KW-0812">Transmembrane</keyword>
<evidence type="ECO:0000256" key="2">
    <source>
        <dbReference type="ARBA" id="ARBA00012438"/>
    </source>
</evidence>
<keyword evidence="9" id="KW-0472">Membrane</keyword>
<gene>
    <name evidence="12" type="primary">desK_8</name>
    <name evidence="12" type="ORF">RS84_02816</name>
</gene>
<evidence type="ECO:0000256" key="9">
    <source>
        <dbReference type="SAM" id="Phobius"/>
    </source>
</evidence>
<evidence type="ECO:0000313" key="13">
    <source>
        <dbReference type="Proteomes" id="UP000033900"/>
    </source>
</evidence>
<feature type="transmembrane region" description="Helical" evidence="9">
    <location>
        <begin position="20"/>
        <end position="41"/>
    </location>
</feature>
<keyword evidence="13" id="KW-1185">Reference proteome</keyword>
<dbReference type="STRING" id="273678.RS84_02816"/>
<dbReference type="InterPro" id="IPR036890">
    <property type="entry name" value="HATPase_C_sf"/>
</dbReference>
<dbReference type="Pfam" id="PF02518">
    <property type="entry name" value="HATPase_c"/>
    <property type="match status" value="1"/>
</dbReference>
<dbReference type="CDD" id="cd16917">
    <property type="entry name" value="HATPase_UhpB-NarQ-NarX-like"/>
    <property type="match status" value="1"/>
</dbReference>
<dbReference type="EMBL" id="JYJB01000010">
    <property type="protein sequence ID" value="KJL46192.1"/>
    <property type="molecule type" value="Genomic_DNA"/>
</dbReference>
<proteinExistence type="predicted"/>
<comment type="caution">
    <text evidence="12">The sequence shown here is derived from an EMBL/GenBank/DDBJ whole genome shotgun (WGS) entry which is preliminary data.</text>
</comment>
<dbReference type="InterPro" id="IPR011712">
    <property type="entry name" value="Sig_transdc_His_kin_sub3_dim/P"/>
</dbReference>
<evidence type="ECO:0000256" key="1">
    <source>
        <dbReference type="ARBA" id="ARBA00000085"/>
    </source>
</evidence>
<keyword evidence="7" id="KW-0067">ATP-binding</keyword>
<keyword evidence="9" id="KW-1133">Transmembrane helix</keyword>
<dbReference type="GO" id="GO:0000155">
    <property type="term" value="F:phosphorelay sensor kinase activity"/>
    <property type="evidence" value="ECO:0007669"/>
    <property type="project" value="InterPro"/>
</dbReference>
<evidence type="ECO:0000313" key="12">
    <source>
        <dbReference type="EMBL" id="KJL46192.1"/>
    </source>
</evidence>
<keyword evidence="6 12" id="KW-0418">Kinase</keyword>
<protein>
    <recommendedName>
        <fullName evidence="2">histidine kinase</fullName>
        <ecNumber evidence="2">2.7.13.3</ecNumber>
    </recommendedName>
</protein>
<keyword evidence="4 12" id="KW-0808">Transferase</keyword>
<name>A0A0M2HNZ9_9MICO</name>
<dbReference type="SUPFAM" id="SSF55874">
    <property type="entry name" value="ATPase domain of HSP90 chaperone/DNA topoisomerase II/histidine kinase"/>
    <property type="match status" value="1"/>
</dbReference>
<feature type="transmembrane region" description="Helical" evidence="9">
    <location>
        <begin position="127"/>
        <end position="145"/>
    </location>
</feature>
<dbReference type="PANTHER" id="PTHR24421">
    <property type="entry name" value="NITRATE/NITRITE SENSOR PROTEIN NARX-RELATED"/>
    <property type="match status" value="1"/>
</dbReference>
<dbReference type="Proteomes" id="UP000033900">
    <property type="component" value="Unassembled WGS sequence"/>
</dbReference>
<evidence type="ECO:0000256" key="7">
    <source>
        <dbReference type="ARBA" id="ARBA00022840"/>
    </source>
</evidence>
<dbReference type="PATRIC" id="fig|273678.4.peg.2817"/>
<keyword evidence="5" id="KW-0547">Nucleotide-binding</keyword>
<evidence type="ECO:0000256" key="5">
    <source>
        <dbReference type="ARBA" id="ARBA00022741"/>
    </source>
</evidence>
<dbReference type="OrthoDB" id="227596at2"/>
<sequence length="420" mass="43779">MARRRRRAERAPRTRRTRRISRRAAALAAVCAAVVALFAVLVPVQTSLYGTPLPLSFILGAALCASPLLALSHPRRALAVFAGAALILPLIVSQSLAIGAPWPWSVPALLAFVLLVGTVTLLHGARLGAFALGVGAVASLTAPVLRPDIVSTAATAASATANLVVTESVASAMFLFAALLAGRLRVGAELTREREHAALEESRRALVEERTRIARELHDVIAHSLSMVQVQASTARYRLTEIGPEAAAEFNSIAATARESLTEMRRMLGVLRTEDQTAELAPQQGIAELPALVDTVRRAGVTVGLEITGDSAAAPATVQIAAFRITQEALSNAVRHAAGAPVTVRIQTDATAVGIRVRNAAPSVSSPAPTGHGHGLRGMRERAELLGGTLTAGETSEGGWEVTAALPLTEPAATATQETS</sequence>
<dbReference type="Gene3D" id="1.20.5.1930">
    <property type="match status" value="1"/>
</dbReference>
<feature type="transmembrane region" description="Helical" evidence="9">
    <location>
        <begin position="104"/>
        <end position="122"/>
    </location>
</feature>
<dbReference type="PANTHER" id="PTHR24421:SF10">
    <property type="entry name" value="NITRATE_NITRITE SENSOR PROTEIN NARQ"/>
    <property type="match status" value="1"/>
</dbReference>
<dbReference type="RefSeq" id="WP_052676377.1">
    <property type="nucleotide sequence ID" value="NZ_JYJB01000010.1"/>
</dbReference>
<keyword evidence="8" id="KW-0902">Two-component regulatory system</keyword>
<accession>A0A0M2HNZ9</accession>